<evidence type="ECO:0000313" key="2">
    <source>
        <dbReference type="EMBL" id="KAF2807455.1"/>
    </source>
</evidence>
<accession>A0A6A6YHG7</accession>
<protein>
    <submittedName>
        <fullName evidence="2 4">Uncharacterized protein</fullName>
    </submittedName>
</protein>
<dbReference type="EMBL" id="MU003705">
    <property type="protein sequence ID" value="KAF2807455.1"/>
    <property type="molecule type" value="Genomic_DNA"/>
</dbReference>
<feature type="region of interest" description="Disordered" evidence="1">
    <location>
        <begin position="87"/>
        <end position="108"/>
    </location>
</feature>
<feature type="region of interest" description="Disordered" evidence="1">
    <location>
        <begin position="129"/>
        <end position="151"/>
    </location>
</feature>
<proteinExistence type="predicted"/>
<dbReference type="Proteomes" id="UP000504636">
    <property type="component" value="Unplaced"/>
</dbReference>
<evidence type="ECO:0000313" key="4">
    <source>
        <dbReference type="RefSeq" id="XP_033574419.1"/>
    </source>
</evidence>
<dbReference type="GeneID" id="54466662"/>
<feature type="compositionally biased region" description="Basic and acidic residues" evidence="1">
    <location>
        <begin position="91"/>
        <end position="104"/>
    </location>
</feature>
<keyword evidence="3" id="KW-1185">Reference proteome</keyword>
<reference evidence="4" key="2">
    <citation type="submission" date="2020-04" db="EMBL/GenBank/DDBJ databases">
        <authorList>
            <consortium name="NCBI Genome Project"/>
        </authorList>
    </citation>
    <scope>NUCLEOTIDE SEQUENCE</scope>
    <source>
        <strain evidence="4">CBS 304.34</strain>
    </source>
</reference>
<dbReference type="AlphaFoldDB" id="A0A6A6YHG7"/>
<evidence type="ECO:0000256" key="1">
    <source>
        <dbReference type="SAM" id="MobiDB-lite"/>
    </source>
</evidence>
<sequence>MGVCTAQGDRRRRCWTPAAATGAPCRRASCLAMGGAAHWPHVVAAPAVLGGCGQSSCARLPLPPLLLAPSVPAVARGPCEAARRSARSRRRGVEASARRCEGDGARPGACRAVSVDSSHVPMSRRLAITPIPSAPTPRRSPPQAPCTVHRERTQPPPAAIHRALAARAAGLARPGCSLQSWPSCCSAAAGSWASSGSSQPVCACLPLVPHRRLTAPSQPAVLWRAIGRDPGLAVQRRWPFQPGRVNVLQHALVPGSRFNKTGAPKHAAAR</sequence>
<gene>
    <name evidence="2 4" type="ORF">BDZ99DRAFT_523069</name>
</gene>
<name>A0A6A6YHG7_9PEZI</name>
<reference evidence="2 4" key="1">
    <citation type="journal article" date="2020" name="Stud. Mycol.">
        <title>101 Dothideomycetes genomes: a test case for predicting lifestyles and emergence of pathogens.</title>
        <authorList>
            <person name="Haridas S."/>
            <person name="Albert R."/>
            <person name="Binder M."/>
            <person name="Bloem J."/>
            <person name="Labutti K."/>
            <person name="Salamov A."/>
            <person name="Andreopoulos B."/>
            <person name="Baker S."/>
            <person name="Barry K."/>
            <person name="Bills G."/>
            <person name="Bluhm B."/>
            <person name="Cannon C."/>
            <person name="Castanera R."/>
            <person name="Culley D."/>
            <person name="Daum C."/>
            <person name="Ezra D."/>
            <person name="Gonzalez J."/>
            <person name="Henrissat B."/>
            <person name="Kuo A."/>
            <person name="Liang C."/>
            <person name="Lipzen A."/>
            <person name="Lutzoni F."/>
            <person name="Magnuson J."/>
            <person name="Mondo S."/>
            <person name="Nolan M."/>
            <person name="Ohm R."/>
            <person name="Pangilinan J."/>
            <person name="Park H.-J."/>
            <person name="Ramirez L."/>
            <person name="Alfaro M."/>
            <person name="Sun H."/>
            <person name="Tritt A."/>
            <person name="Yoshinaga Y."/>
            <person name="Zwiers L.-H."/>
            <person name="Turgeon B."/>
            <person name="Goodwin S."/>
            <person name="Spatafora J."/>
            <person name="Crous P."/>
            <person name="Grigoriev I."/>
        </authorList>
    </citation>
    <scope>NUCLEOTIDE SEQUENCE</scope>
    <source>
        <strain evidence="2 4">CBS 304.34</strain>
    </source>
</reference>
<reference evidence="4" key="3">
    <citation type="submission" date="2025-04" db="UniProtKB">
        <authorList>
            <consortium name="RefSeq"/>
        </authorList>
    </citation>
    <scope>IDENTIFICATION</scope>
    <source>
        <strain evidence="4">CBS 304.34</strain>
    </source>
</reference>
<organism evidence="2">
    <name type="scientific">Mytilinidion resinicola</name>
    <dbReference type="NCBI Taxonomy" id="574789"/>
    <lineage>
        <taxon>Eukaryota</taxon>
        <taxon>Fungi</taxon>
        <taxon>Dikarya</taxon>
        <taxon>Ascomycota</taxon>
        <taxon>Pezizomycotina</taxon>
        <taxon>Dothideomycetes</taxon>
        <taxon>Pleosporomycetidae</taxon>
        <taxon>Mytilinidiales</taxon>
        <taxon>Mytilinidiaceae</taxon>
        <taxon>Mytilinidion</taxon>
    </lineage>
</organism>
<evidence type="ECO:0000313" key="3">
    <source>
        <dbReference type="Proteomes" id="UP000504636"/>
    </source>
</evidence>
<feature type="compositionally biased region" description="Pro residues" evidence="1">
    <location>
        <begin position="132"/>
        <end position="144"/>
    </location>
</feature>
<dbReference type="RefSeq" id="XP_033574419.1">
    <property type="nucleotide sequence ID" value="XM_033725769.1"/>
</dbReference>